<dbReference type="Proteomes" id="UP000266841">
    <property type="component" value="Unassembled WGS sequence"/>
</dbReference>
<feature type="non-terminal residue" evidence="1">
    <location>
        <position position="57"/>
    </location>
</feature>
<dbReference type="EMBL" id="AGNL01038271">
    <property type="protein sequence ID" value="EJK53203.1"/>
    <property type="molecule type" value="Genomic_DNA"/>
</dbReference>
<dbReference type="AlphaFoldDB" id="K0RHP6"/>
<name>K0RHP6_THAOC</name>
<evidence type="ECO:0000313" key="2">
    <source>
        <dbReference type="Proteomes" id="UP000266841"/>
    </source>
</evidence>
<proteinExistence type="predicted"/>
<reference evidence="1 2" key="1">
    <citation type="journal article" date="2012" name="Genome Biol.">
        <title>Genome and low-iron response of an oceanic diatom adapted to chronic iron limitation.</title>
        <authorList>
            <person name="Lommer M."/>
            <person name="Specht M."/>
            <person name="Roy A.S."/>
            <person name="Kraemer L."/>
            <person name="Andreson R."/>
            <person name="Gutowska M.A."/>
            <person name="Wolf J."/>
            <person name="Bergner S.V."/>
            <person name="Schilhabel M.B."/>
            <person name="Klostermeier U.C."/>
            <person name="Beiko R.G."/>
            <person name="Rosenstiel P."/>
            <person name="Hippler M."/>
            <person name="Laroche J."/>
        </authorList>
    </citation>
    <scope>NUCLEOTIDE SEQUENCE [LARGE SCALE GENOMIC DNA]</scope>
    <source>
        <strain evidence="1 2">CCMP1005</strain>
    </source>
</reference>
<keyword evidence="2" id="KW-1185">Reference proteome</keyword>
<evidence type="ECO:0000313" key="1">
    <source>
        <dbReference type="EMBL" id="EJK53203.1"/>
    </source>
</evidence>
<organism evidence="1 2">
    <name type="scientific">Thalassiosira oceanica</name>
    <name type="common">Marine diatom</name>
    <dbReference type="NCBI Taxonomy" id="159749"/>
    <lineage>
        <taxon>Eukaryota</taxon>
        <taxon>Sar</taxon>
        <taxon>Stramenopiles</taxon>
        <taxon>Ochrophyta</taxon>
        <taxon>Bacillariophyta</taxon>
        <taxon>Coscinodiscophyceae</taxon>
        <taxon>Thalassiosirophycidae</taxon>
        <taxon>Thalassiosirales</taxon>
        <taxon>Thalassiosiraceae</taxon>
        <taxon>Thalassiosira</taxon>
    </lineage>
</organism>
<protein>
    <submittedName>
        <fullName evidence="1">Uncharacterized protein</fullName>
    </submittedName>
</protein>
<accession>K0RHP6</accession>
<sequence>MKATNPPGQRFISRQPVLVPAARSPPAKGAYELRPYSACSHYIFHKLAQANIVLSIR</sequence>
<gene>
    <name evidence="1" type="ORF">THAOC_27412</name>
</gene>
<comment type="caution">
    <text evidence="1">The sequence shown here is derived from an EMBL/GenBank/DDBJ whole genome shotgun (WGS) entry which is preliminary data.</text>
</comment>